<dbReference type="STRING" id="41875.K8EL73"/>
<protein>
    <submittedName>
        <fullName evidence="2">Charged multivesicular body protein 3</fullName>
    </submittedName>
</protein>
<dbReference type="PANTHER" id="PTHR10476">
    <property type="entry name" value="CHARGED MULTIVESICULAR BODY PROTEIN"/>
    <property type="match status" value="1"/>
</dbReference>
<gene>
    <name evidence="2" type="ordered locus">Bathy12g02430</name>
</gene>
<dbReference type="GeneID" id="19012455"/>
<dbReference type="GO" id="GO:0007034">
    <property type="term" value="P:vacuolar transport"/>
    <property type="evidence" value="ECO:0007669"/>
    <property type="project" value="InterPro"/>
</dbReference>
<dbReference type="Gene3D" id="6.10.140.1230">
    <property type="match status" value="1"/>
</dbReference>
<dbReference type="Proteomes" id="UP000198341">
    <property type="component" value="Chromosome 12"/>
</dbReference>
<feature type="region of interest" description="Disordered" evidence="1">
    <location>
        <begin position="184"/>
        <end position="211"/>
    </location>
</feature>
<name>K8EL73_9CHLO</name>
<dbReference type="Pfam" id="PF03357">
    <property type="entry name" value="Snf7"/>
    <property type="match status" value="1"/>
</dbReference>
<evidence type="ECO:0000313" key="2">
    <source>
        <dbReference type="EMBL" id="CCO18796.1"/>
    </source>
</evidence>
<dbReference type="InterPro" id="IPR005024">
    <property type="entry name" value="Snf7_fam"/>
</dbReference>
<organism evidence="2 3">
    <name type="scientific">Bathycoccus prasinos</name>
    <dbReference type="NCBI Taxonomy" id="41875"/>
    <lineage>
        <taxon>Eukaryota</taxon>
        <taxon>Viridiplantae</taxon>
        <taxon>Chlorophyta</taxon>
        <taxon>Mamiellophyceae</taxon>
        <taxon>Mamiellales</taxon>
        <taxon>Bathycoccaceae</taxon>
        <taxon>Bathycoccus</taxon>
    </lineage>
</organism>
<reference evidence="2 3" key="1">
    <citation type="submission" date="2011-10" db="EMBL/GenBank/DDBJ databases">
        <authorList>
            <person name="Genoscope - CEA"/>
        </authorList>
    </citation>
    <scope>NUCLEOTIDE SEQUENCE [LARGE SCALE GENOMIC DNA]</scope>
    <source>
        <strain evidence="2 3">RCC 1105</strain>
    </source>
</reference>
<dbReference type="OrthoDB" id="497428at2759"/>
<evidence type="ECO:0000313" key="3">
    <source>
        <dbReference type="Proteomes" id="UP000198341"/>
    </source>
</evidence>
<dbReference type="EMBL" id="FO082267">
    <property type="protein sequence ID" value="CCO18796.1"/>
    <property type="molecule type" value="Genomic_DNA"/>
</dbReference>
<dbReference type="eggNOG" id="KOG3229">
    <property type="taxonomic scope" value="Eukaryota"/>
</dbReference>
<proteinExistence type="predicted"/>
<accession>K8EL73</accession>
<sequence>MEKIIAFFKPPDPKQLAKQWQSNIRKEQRRIDANINEIKRECMKTTREIKTCLKRQDINSARVLAKEIAKARKTMESLYETKANYNSISMRLGESVGRLAQAGSVKTSAEILKSMNAIANVGQATKDVVAMSKEMFKLGVIEDVLEDAFAGMASTDDEEEETERAVDVILKEFAGEVAGAMPEKVVEHEQPKTTEAVVVPSVSKEEDERRPVVVDVQSRLDALRE</sequence>
<dbReference type="AlphaFoldDB" id="K8EL73"/>
<dbReference type="KEGG" id="bpg:Bathy12g02430"/>
<dbReference type="RefSeq" id="XP_007509681.1">
    <property type="nucleotide sequence ID" value="XM_007509619.1"/>
</dbReference>
<evidence type="ECO:0000256" key="1">
    <source>
        <dbReference type="SAM" id="MobiDB-lite"/>
    </source>
</evidence>
<keyword evidence="3" id="KW-1185">Reference proteome</keyword>